<dbReference type="GO" id="GO:0003677">
    <property type="term" value="F:DNA binding"/>
    <property type="evidence" value="ECO:0007669"/>
    <property type="project" value="UniProtKB-UniRule"/>
</dbReference>
<dbReference type="SUPFAM" id="SSF48498">
    <property type="entry name" value="Tetracyclin repressor-like, C-terminal domain"/>
    <property type="match status" value="1"/>
</dbReference>
<dbReference type="PANTHER" id="PTHR30328">
    <property type="entry name" value="TRANSCRIPTIONAL REPRESSOR"/>
    <property type="match status" value="1"/>
</dbReference>
<feature type="DNA-binding region" description="H-T-H motif" evidence="2">
    <location>
        <begin position="36"/>
        <end position="55"/>
    </location>
</feature>
<dbReference type="PANTHER" id="PTHR30328:SF54">
    <property type="entry name" value="HTH-TYPE TRANSCRIPTIONAL REPRESSOR SCO4008"/>
    <property type="match status" value="1"/>
</dbReference>
<organism evidence="4 5">
    <name type="scientific">Actinomadura rayongensis</name>
    <dbReference type="NCBI Taxonomy" id="1429076"/>
    <lineage>
        <taxon>Bacteria</taxon>
        <taxon>Bacillati</taxon>
        <taxon>Actinomycetota</taxon>
        <taxon>Actinomycetes</taxon>
        <taxon>Streptosporangiales</taxon>
        <taxon>Thermomonosporaceae</taxon>
        <taxon>Actinomadura</taxon>
    </lineage>
</organism>
<reference evidence="4 5" key="1">
    <citation type="submission" date="2019-12" db="EMBL/GenBank/DDBJ databases">
        <title>Nocardia macrotermitis sp. nov. and Nocardia aurantia sp. nov., isolated from the gut of the fungus growing-termite Macrotermes natalensis.</title>
        <authorList>
            <person name="Christine B."/>
            <person name="Rene B."/>
        </authorList>
    </citation>
    <scope>NUCLEOTIDE SEQUENCE [LARGE SCALE GENOMIC DNA]</scope>
    <source>
        <strain evidence="4 5">DSM 102126</strain>
    </source>
</reference>
<keyword evidence="1 2" id="KW-0238">DNA-binding</keyword>
<dbReference type="Proteomes" id="UP000431901">
    <property type="component" value="Unassembled WGS sequence"/>
</dbReference>
<evidence type="ECO:0000256" key="1">
    <source>
        <dbReference type="ARBA" id="ARBA00023125"/>
    </source>
</evidence>
<dbReference type="InterPro" id="IPR036271">
    <property type="entry name" value="Tet_transcr_reg_TetR-rel_C_sf"/>
</dbReference>
<dbReference type="OrthoDB" id="4726108at2"/>
<dbReference type="SUPFAM" id="SSF46689">
    <property type="entry name" value="Homeodomain-like"/>
    <property type="match status" value="1"/>
</dbReference>
<dbReference type="RefSeq" id="WP_161101999.1">
    <property type="nucleotide sequence ID" value="NZ_JBHLYI010000005.1"/>
</dbReference>
<dbReference type="InterPro" id="IPR001647">
    <property type="entry name" value="HTH_TetR"/>
</dbReference>
<accession>A0A6I4W3E3</accession>
<evidence type="ECO:0000259" key="3">
    <source>
        <dbReference type="PROSITE" id="PS50977"/>
    </source>
</evidence>
<evidence type="ECO:0000256" key="2">
    <source>
        <dbReference type="PROSITE-ProRule" id="PRU00335"/>
    </source>
</evidence>
<evidence type="ECO:0000313" key="4">
    <source>
        <dbReference type="EMBL" id="MXQ63911.1"/>
    </source>
</evidence>
<dbReference type="EMBL" id="WUTW01000001">
    <property type="protein sequence ID" value="MXQ63911.1"/>
    <property type="molecule type" value="Genomic_DNA"/>
</dbReference>
<dbReference type="Pfam" id="PF17926">
    <property type="entry name" value="TetR_C_21"/>
    <property type="match status" value="1"/>
</dbReference>
<keyword evidence="5" id="KW-1185">Reference proteome</keyword>
<dbReference type="InterPro" id="IPR050109">
    <property type="entry name" value="HTH-type_TetR-like_transc_reg"/>
</dbReference>
<protein>
    <submittedName>
        <fullName evidence="4">TetR family transcriptional regulator</fullName>
    </submittedName>
</protein>
<evidence type="ECO:0000313" key="5">
    <source>
        <dbReference type="Proteomes" id="UP000431901"/>
    </source>
</evidence>
<dbReference type="InterPro" id="IPR041467">
    <property type="entry name" value="Sco4008_C"/>
</dbReference>
<dbReference type="PROSITE" id="PS50977">
    <property type="entry name" value="HTH_TETR_2"/>
    <property type="match status" value="1"/>
</dbReference>
<proteinExistence type="predicted"/>
<dbReference type="PRINTS" id="PR00455">
    <property type="entry name" value="HTHTETR"/>
</dbReference>
<feature type="domain" description="HTH tetR-type" evidence="3">
    <location>
        <begin position="13"/>
        <end position="73"/>
    </location>
</feature>
<dbReference type="AlphaFoldDB" id="A0A6I4W3E3"/>
<gene>
    <name evidence="4" type="ORF">GQ466_07675</name>
</gene>
<sequence>MPNQTEPPLTGAAATRAALLAAARAEFAEHGVAGARVDRIAASAGVNKERIYGYFGSKEKLFDAVMQIALDEVAEVAASAGDDPVEYVGGMFDVYLRRPDLVRLLMWESLHHRDGSLPEQSWRGQRCRDKAAEIGARLGREPSPEDARLLLTLKGLALIPLALPRLADLMGLGLDDDPDELAAMRDTLTAFARAALTAPASLPASGDAADRSVGS</sequence>
<dbReference type="Gene3D" id="1.10.357.10">
    <property type="entry name" value="Tetracycline Repressor, domain 2"/>
    <property type="match status" value="1"/>
</dbReference>
<dbReference type="InterPro" id="IPR009057">
    <property type="entry name" value="Homeodomain-like_sf"/>
</dbReference>
<comment type="caution">
    <text evidence="4">The sequence shown here is derived from an EMBL/GenBank/DDBJ whole genome shotgun (WGS) entry which is preliminary data.</text>
</comment>
<name>A0A6I4W3E3_9ACTN</name>
<dbReference type="Pfam" id="PF00440">
    <property type="entry name" value="TetR_N"/>
    <property type="match status" value="1"/>
</dbReference>
<dbReference type="GO" id="GO:0006355">
    <property type="term" value="P:regulation of DNA-templated transcription"/>
    <property type="evidence" value="ECO:0007669"/>
    <property type="project" value="UniProtKB-ARBA"/>
</dbReference>